<comment type="caution">
    <text evidence="1">The sequence shown here is derived from an EMBL/GenBank/DDBJ whole genome shotgun (WGS) entry which is preliminary data.</text>
</comment>
<dbReference type="AlphaFoldDB" id="A0A918YHS6"/>
<gene>
    <name evidence="1" type="ORF">GCM10010339_30380</name>
</gene>
<proteinExistence type="predicted"/>
<evidence type="ECO:0000313" key="2">
    <source>
        <dbReference type="Proteomes" id="UP000655443"/>
    </source>
</evidence>
<keyword evidence="2" id="KW-1185">Reference proteome</keyword>
<evidence type="ECO:0000313" key="1">
    <source>
        <dbReference type="EMBL" id="GHE03342.1"/>
    </source>
</evidence>
<organism evidence="1 2">
    <name type="scientific">Streptomyces alanosinicus</name>
    <dbReference type="NCBI Taxonomy" id="68171"/>
    <lineage>
        <taxon>Bacteria</taxon>
        <taxon>Bacillati</taxon>
        <taxon>Actinomycetota</taxon>
        <taxon>Actinomycetes</taxon>
        <taxon>Kitasatosporales</taxon>
        <taxon>Streptomycetaceae</taxon>
        <taxon>Streptomyces</taxon>
    </lineage>
</organism>
<dbReference type="RefSeq" id="WP_189952478.1">
    <property type="nucleotide sequence ID" value="NZ_BMVG01000005.1"/>
</dbReference>
<sequence length="50" mass="5547">MVETPATQAYWPFCDKCYALFFWGYPAKGSCPAGGAHEAQGFNFVIPHYA</sequence>
<dbReference type="EMBL" id="BMVG01000005">
    <property type="protein sequence ID" value="GHE03342.1"/>
    <property type="molecule type" value="Genomic_DNA"/>
</dbReference>
<reference evidence="1" key="1">
    <citation type="journal article" date="2014" name="Int. J. Syst. Evol. Microbiol.">
        <title>Complete genome sequence of Corynebacterium casei LMG S-19264T (=DSM 44701T), isolated from a smear-ripened cheese.</title>
        <authorList>
            <consortium name="US DOE Joint Genome Institute (JGI-PGF)"/>
            <person name="Walter F."/>
            <person name="Albersmeier A."/>
            <person name="Kalinowski J."/>
            <person name="Ruckert C."/>
        </authorList>
    </citation>
    <scope>NUCLEOTIDE SEQUENCE</scope>
    <source>
        <strain evidence="1">JCM 4714</strain>
    </source>
</reference>
<name>A0A918YHS6_9ACTN</name>
<dbReference type="Proteomes" id="UP000655443">
    <property type="component" value="Unassembled WGS sequence"/>
</dbReference>
<accession>A0A918YHS6</accession>
<reference evidence="1" key="2">
    <citation type="submission" date="2020-09" db="EMBL/GenBank/DDBJ databases">
        <authorList>
            <person name="Sun Q."/>
            <person name="Ohkuma M."/>
        </authorList>
    </citation>
    <scope>NUCLEOTIDE SEQUENCE</scope>
    <source>
        <strain evidence="1">JCM 4714</strain>
    </source>
</reference>
<protein>
    <submittedName>
        <fullName evidence="1">Uncharacterized protein</fullName>
    </submittedName>
</protein>